<comment type="catalytic activity">
    <reaction evidence="4 5">
        <text>P(1),P(4)-bis(5'-adenosyl) tetraphosphate + H2O = 2 ADP + 2 H(+)</text>
        <dbReference type="Rhea" id="RHEA:24252"/>
        <dbReference type="ChEBI" id="CHEBI:15377"/>
        <dbReference type="ChEBI" id="CHEBI:15378"/>
        <dbReference type="ChEBI" id="CHEBI:58141"/>
        <dbReference type="ChEBI" id="CHEBI:456216"/>
        <dbReference type="EC" id="3.6.1.41"/>
    </reaction>
</comment>
<feature type="domain" description="Calcineurin-like phosphoesterase" evidence="6">
    <location>
        <begin position="4"/>
        <end position="163"/>
    </location>
</feature>
<comment type="caution">
    <text evidence="7">The sequence shown here is derived from an EMBL/GenBank/DDBJ whole genome shotgun (WGS) entry which is preliminary data.</text>
</comment>
<dbReference type="InterPro" id="IPR029052">
    <property type="entry name" value="Metallo-depent_PP-like"/>
</dbReference>
<comment type="function">
    <text evidence="1 5">Hydrolyzes diadenosine 5',5'''-P1,P4-tetraphosphate to yield ADP.</text>
</comment>
<dbReference type="AlphaFoldDB" id="A0A5A9VZ96"/>
<evidence type="ECO:0000256" key="5">
    <source>
        <dbReference type="HAMAP-Rule" id="MF_00199"/>
    </source>
</evidence>
<dbReference type="InterPro" id="IPR004617">
    <property type="entry name" value="ApaH"/>
</dbReference>
<dbReference type="EMBL" id="SMRS01000013">
    <property type="protein sequence ID" value="KAA0873554.1"/>
    <property type="molecule type" value="Genomic_DNA"/>
</dbReference>
<evidence type="ECO:0000256" key="4">
    <source>
        <dbReference type="ARBA" id="ARBA00049417"/>
    </source>
</evidence>
<dbReference type="Pfam" id="PF00149">
    <property type="entry name" value="Metallophos"/>
    <property type="match status" value="1"/>
</dbReference>
<keyword evidence="8" id="KW-1185">Reference proteome</keyword>
<dbReference type="InterPro" id="IPR004843">
    <property type="entry name" value="Calcineurin-like_PHP"/>
</dbReference>
<evidence type="ECO:0000259" key="6">
    <source>
        <dbReference type="Pfam" id="PF00149"/>
    </source>
</evidence>
<keyword evidence="3 5" id="KW-0378">Hydrolase</keyword>
<dbReference type="Gene3D" id="3.60.21.10">
    <property type="match status" value="1"/>
</dbReference>
<dbReference type="EC" id="3.6.1.41" evidence="5"/>
<dbReference type="PANTHER" id="PTHR40942">
    <property type="match status" value="1"/>
</dbReference>
<reference evidence="7 8" key="1">
    <citation type="submission" date="2019-03" db="EMBL/GenBank/DDBJ databases">
        <title>Nitrincola sp. nov. isolated from an Indian soda lake.</title>
        <authorList>
            <person name="Joshi A."/>
            <person name="Thite S.V."/>
            <person name="Joseph N."/>
            <person name="Dhotre D."/>
            <person name="Moorthy M."/>
            <person name="Shouche Y.S."/>
        </authorList>
    </citation>
    <scope>NUCLEOTIDE SEQUENCE [LARGE SCALE GENOMIC DNA]</scope>
    <source>
        <strain evidence="7 8">MEB193</strain>
    </source>
</reference>
<dbReference type="PIRSF" id="PIRSF000903">
    <property type="entry name" value="B5n-ttraPtase_sm"/>
    <property type="match status" value="1"/>
</dbReference>
<dbReference type="SUPFAM" id="SSF56300">
    <property type="entry name" value="Metallo-dependent phosphatases"/>
    <property type="match status" value="1"/>
</dbReference>
<dbReference type="HAMAP" id="MF_00199">
    <property type="entry name" value="ApaH"/>
    <property type="match status" value="1"/>
</dbReference>
<dbReference type="GO" id="GO:0008803">
    <property type="term" value="F:bis(5'-nucleosyl)-tetraphosphatase (symmetrical) activity"/>
    <property type="evidence" value="ECO:0007669"/>
    <property type="project" value="UniProtKB-UniRule"/>
</dbReference>
<organism evidence="7 8">
    <name type="scientific">Nitrincola tapanii</name>
    <dbReference type="NCBI Taxonomy" id="1708751"/>
    <lineage>
        <taxon>Bacteria</taxon>
        <taxon>Pseudomonadati</taxon>
        <taxon>Pseudomonadota</taxon>
        <taxon>Gammaproteobacteria</taxon>
        <taxon>Oceanospirillales</taxon>
        <taxon>Oceanospirillaceae</taxon>
        <taxon>Nitrincola</taxon>
    </lineage>
</organism>
<dbReference type="NCBIfam" id="NF001204">
    <property type="entry name" value="PRK00166.1"/>
    <property type="match status" value="1"/>
</dbReference>
<dbReference type="OrthoDB" id="9807890at2"/>
<evidence type="ECO:0000313" key="7">
    <source>
        <dbReference type="EMBL" id="KAA0873554.1"/>
    </source>
</evidence>
<accession>A0A5A9VZ96</accession>
<proteinExistence type="inferred from homology"/>
<sequence>MATYAIGDVQGCYDELLRLLDQVGFSDSDRLWFAGDLVNRGHQSLQVLRFVKQLGTQAESVLGNHDLHLLALHFGATRDKRNTTLQPILHAPDRDELMNWLRQRPMLIDDEALGYVLTHAGIPPIWSLDKAKKRAQELEQVLRGRQAAEFFRHMYGNKPDQWHKNLEGWARLRVITNYFTRMRFITATGRLEFAGNGGPEEAPEGFKPWYAIKRSTPMPRTQLFGHWAALMGQADLPGCIALDTGCVWGNRLTALRLEDQTLFDCGCEAYRQELTEV</sequence>
<dbReference type="RefSeq" id="WP_149391881.1">
    <property type="nucleotide sequence ID" value="NZ_SMRS01000013.1"/>
</dbReference>
<dbReference type="NCBIfam" id="TIGR00668">
    <property type="entry name" value="apaH"/>
    <property type="match status" value="1"/>
</dbReference>
<protein>
    <recommendedName>
        <fullName evidence="5">Bis(5'-nucleosyl)-tetraphosphatase, symmetrical</fullName>
        <ecNumber evidence="5">3.6.1.41</ecNumber>
    </recommendedName>
    <alternativeName>
        <fullName evidence="5">Ap4A hydrolase</fullName>
    </alternativeName>
    <alternativeName>
        <fullName evidence="5">Diadenosine 5',5'''-P1,P4-tetraphosphate pyrophosphohydrolase</fullName>
    </alternativeName>
    <alternativeName>
        <fullName evidence="5">Diadenosine tetraphosphatase</fullName>
    </alternativeName>
</protein>
<dbReference type="PANTHER" id="PTHR40942:SF4">
    <property type="entry name" value="CYTOCHROME C5"/>
    <property type="match status" value="1"/>
</dbReference>
<name>A0A5A9VZ96_9GAMM</name>
<evidence type="ECO:0000256" key="3">
    <source>
        <dbReference type="ARBA" id="ARBA00022801"/>
    </source>
</evidence>
<dbReference type="Proteomes" id="UP000325302">
    <property type="component" value="Unassembled WGS sequence"/>
</dbReference>
<dbReference type="CDD" id="cd07422">
    <property type="entry name" value="MPP_ApaH"/>
    <property type="match status" value="1"/>
</dbReference>
<comment type="similarity">
    <text evidence="2 5">Belongs to the Ap4A hydrolase family.</text>
</comment>
<evidence type="ECO:0000313" key="8">
    <source>
        <dbReference type="Proteomes" id="UP000325302"/>
    </source>
</evidence>
<evidence type="ECO:0000256" key="2">
    <source>
        <dbReference type="ARBA" id="ARBA00005419"/>
    </source>
</evidence>
<gene>
    <name evidence="5" type="primary">apaH</name>
    <name evidence="7" type="ORF">E1H14_12810</name>
</gene>
<evidence type="ECO:0000256" key="1">
    <source>
        <dbReference type="ARBA" id="ARBA00003413"/>
    </source>
</evidence>